<evidence type="ECO:0000313" key="1">
    <source>
        <dbReference type="EMBL" id="KAH8015958.1"/>
    </source>
</evidence>
<gene>
    <name evidence="1" type="ORF">K3G42_010699</name>
</gene>
<accession>A0ACB8G865</accession>
<proteinExistence type="predicted"/>
<organism evidence="1 2">
    <name type="scientific">Sphaerodactylus townsendi</name>
    <dbReference type="NCBI Taxonomy" id="933632"/>
    <lineage>
        <taxon>Eukaryota</taxon>
        <taxon>Metazoa</taxon>
        <taxon>Chordata</taxon>
        <taxon>Craniata</taxon>
        <taxon>Vertebrata</taxon>
        <taxon>Euteleostomi</taxon>
        <taxon>Lepidosauria</taxon>
        <taxon>Squamata</taxon>
        <taxon>Bifurcata</taxon>
        <taxon>Gekkota</taxon>
        <taxon>Sphaerodactylidae</taxon>
        <taxon>Sphaerodactylus</taxon>
    </lineage>
</organism>
<sequence>MELSGVVRRWRWGLLAGAYLLFLLLGAAVLMALEGPPEEALRRDLRAARARLLHRHRACLSAPQLDHLLERLVAAGSYGVSGLGNISGNDENWEFTSALFFTASVLTTTGYGHTVPLSDGGKIFCVLYSLLGIPMTLLFVGCLLRHLLPIVSDRPIQYLHTRLNFSLAHISLVYVVGLGLATVGLFILIPAVCFWALEHNWSFLESIYFCFISLSTIGLGDYVPKGSSQAPLHELYELSITCYLLVGLLAMLRVSRDSIQAAGSPCFHSLLWPCS</sequence>
<protein>
    <submittedName>
        <fullName evidence="1">Uncharacterized protein</fullName>
    </submittedName>
</protein>
<evidence type="ECO:0000313" key="2">
    <source>
        <dbReference type="Proteomes" id="UP000827872"/>
    </source>
</evidence>
<dbReference type="EMBL" id="CM037614">
    <property type="protein sequence ID" value="KAH8015958.1"/>
    <property type="molecule type" value="Genomic_DNA"/>
</dbReference>
<reference evidence="1" key="1">
    <citation type="submission" date="2021-08" db="EMBL/GenBank/DDBJ databases">
        <title>The first chromosome-level gecko genome reveals the dynamic sex chromosomes of Neotropical dwarf geckos (Sphaerodactylidae: Sphaerodactylus).</title>
        <authorList>
            <person name="Pinto B.J."/>
            <person name="Keating S.E."/>
            <person name="Gamble T."/>
        </authorList>
    </citation>
    <scope>NUCLEOTIDE SEQUENCE</scope>
    <source>
        <strain evidence="1">TG3544</strain>
    </source>
</reference>
<dbReference type="Proteomes" id="UP000827872">
    <property type="component" value="Linkage Group LG01"/>
</dbReference>
<keyword evidence="2" id="KW-1185">Reference proteome</keyword>
<name>A0ACB8G865_9SAUR</name>
<comment type="caution">
    <text evidence="1">The sequence shown here is derived from an EMBL/GenBank/DDBJ whole genome shotgun (WGS) entry which is preliminary data.</text>
</comment>